<evidence type="ECO:0000256" key="3">
    <source>
        <dbReference type="ARBA" id="ARBA00022448"/>
    </source>
</evidence>
<gene>
    <name evidence="11" type="ORF">ACFPN2_24535</name>
</gene>
<dbReference type="PROSITE" id="PS00211">
    <property type="entry name" value="ABC_TRANSPORTER_1"/>
    <property type="match status" value="2"/>
</dbReference>
<dbReference type="PANTHER" id="PTHR43297">
    <property type="entry name" value="OLIGOPEPTIDE TRANSPORT ATP-BINDING PROTEIN APPD"/>
    <property type="match status" value="1"/>
</dbReference>
<keyword evidence="12" id="KW-1185">Reference proteome</keyword>
<dbReference type="InterPro" id="IPR017871">
    <property type="entry name" value="ABC_transporter-like_CS"/>
</dbReference>
<dbReference type="InterPro" id="IPR013563">
    <property type="entry name" value="Oligopep_ABC_C"/>
</dbReference>
<dbReference type="NCBIfam" id="NF007739">
    <property type="entry name" value="PRK10419.1"/>
    <property type="match status" value="2"/>
</dbReference>
<dbReference type="PANTHER" id="PTHR43297:SF14">
    <property type="entry name" value="ATPASE AAA-TYPE CORE DOMAIN-CONTAINING PROTEIN"/>
    <property type="match status" value="1"/>
</dbReference>
<evidence type="ECO:0000256" key="6">
    <source>
        <dbReference type="ARBA" id="ARBA00022741"/>
    </source>
</evidence>
<evidence type="ECO:0000256" key="2">
    <source>
        <dbReference type="ARBA" id="ARBA00005417"/>
    </source>
</evidence>
<dbReference type="Proteomes" id="UP001595904">
    <property type="component" value="Unassembled WGS sequence"/>
</dbReference>
<comment type="similarity">
    <text evidence="2">Belongs to the ABC transporter superfamily.</text>
</comment>
<evidence type="ECO:0000256" key="5">
    <source>
        <dbReference type="ARBA" id="ARBA00022519"/>
    </source>
</evidence>
<dbReference type="Pfam" id="PF08352">
    <property type="entry name" value="oligo_HPY"/>
    <property type="match status" value="2"/>
</dbReference>
<dbReference type="Gene3D" id="3.40.50.300">
    <property type="entry name" value="P-loop containing nucleotide triphosphate hydrolases"/>
    <property type="match status" value="2"/>
</dbReference>
<evidence type="ECO:0000313" key="11">
    <source>
        <dbReference type="EMBL" id="MFC4312272.1"/>
    </source>
</evidence>
<dbReference type="InterPro" id="IPR050388">
    <property type="entry name" value="ABC_Ni/Peptide_Import"/>
</dbReference>
<evidence type="ECO:0000313" key="12">
    <source>
        <dbReference type="Proteomes" id="UP001595904"/>
    </source>
</evidence>
<evidence type="ECO:0000256" key="7">
    <source>
        <dbReference type="ARBA" id="ARBA00022840"/>
    </source>
</evidence>
<keyword evidence="5" id="KW-0997">Cell inner membrane</keyword>
<protein>
    <submittedName>
        <fullName evidence="11">Dipeptide ABC transporter ATP-binding protein</fullName>
    </submittedName>
</protein>
<dbReference type="PROSITE" id="PS50893">
    <property type="entry name" value="ABC_TRANSPORTER_2"/>
    <property type="match status" value="2"/>
</dbReference>
<evidence type="ECO:0000256" key="8">
    <source>
        <dbReference type="ARBA" id="ARBA00022967"/>
    </source>
</evidence>
<dbReference type="CDD" id="cd03257">
    <property type="entry name" value="ABC_NikE_OppD_transporters"/>
    <property type="match status" value="2"/>
</dbReference>
<proteinExistence type="inferred from homology"/>
<reference evidence="12" key="1">
    <citation type="journal article" date="2019" name="Int. J. Syst. Evol. Microbiol.">
        <title>The Global Catalogue of Microorganisms (GCM) 10K type strain sequencing project: providing services to taxonomists for standard genome sequencing and annotation.</title>
        <authorList>
            <consortium name="The Broad Institute Genomics Platform"/>
            <consortium name="The Broad Institute Genome Sequencing Center for Infectious Disease"/>
            <person name="Wu L."/>
            <person name="Ma J."/>
        </authorList>
    </citation>
    <scope>NUCLEOTIDE SEQUENCE [LARGE SCALE GENOMIC DNA]</scope>
    <source>
        <strain evidence="12">CGMCC 1.10759</strain>
    </source>
</reference>
<dbReference type="GO" id="GO:0005524">
    <property type="term" value="F:ATP binding"/>
    <property type="evidence" value="ECO:0007669"/>
    <property type="project" value="UniProtKB-KW"/>
</dbReference>
<dbReference type="Pfam" id="PF00005">
    <property type="entry name" value="ABC_tran"/>
    <property type="match status" value="2"/>
</dbReference>
<sequence length="589" mass="64920">MSRVLTIDKLRIDVRSGAGEARRVVNDVSLSIESGQIAALVGESGSGKTLIGRSVLRLLPPVAALSGGNIVFNGAPLQQLDEKQMRSLRGRQIGAVFQEPMVSLNPALTIGFQMMEAMRLHERVSKAEARRRCVTMLEKVRIADPDEALRAHPRQFSGGMRQRIMLASVLAMRPRLLIADEPTTALDALIRKEIMDLMVALTREIGAAVLLISHDLALVAQYADDVTVLRRGETVEQGPPARMLLHPTHEYTQALMDALPLRASTNEAVRTPLVEIEDLCVDFRRKRAALWRRAATKRAVDKVTLSIYDGEVLAVVGESGSGKTTIGRTLLRLCESSSGSIRFGGQDFDGMDAAAIARFRTRTQMVFQDPYSSLDPRMTLGAIVAEGLRHVAGLDNGERLRQAREMLEEVGLPGAYLQRYPHELSGGQRQRVCIARTIVARPRFIVADEPVSALDVTIQRQVLQLLTRLQEKYGFTYLFISHDLGVVEQMADRVAVMFRGRVLEIGARNEIFDSPRHPYTIRLLEATPRLVRRAGGAYELHTFPARAQCAPAGHGYFNNGCIPGVPESRGVPLMIEVSSGHSVCCTRAE</sequence>
<keyword evidence="3" id="KW-0813">Transport</keyword>
<dbReference type="NCBIfam" id="NF008453">
    <property type="entry name" value="PRK11308.1"/>
    <property type="match status" value="2"/>
</dbReference>
<feature type="domain" description="ABC transporter" evidence="10">
    <location>
        <begin position="274"/>
        <end position="524"/>
    </location>
</feature>
<name>A0ABV8SYZ8_9GAMM</name>
<evidence type="ECO:0000256" key="9">
    <source>
        <dbReference type="ARBA" id="ARBA00023136"/>
    </source>
</evidence>
<comment type="caution">
    <text evidence="11">The sequence shown here is derived from an EMBL/GenBank/DDBJ whole genome shotgun (WGS) entry which is preliminary data.</text>
</comment>
<dbReference type="RefSeq" id="WP_380601509.1">
    <property type="nucleotide sequence ID" value="NZ_JBHSDU010000014.1"/>
</dbReference>
<keyword evidence="6" id="KW-0547">Nucleotide-binding</keyword>
<accession>A0ABV8SYZ8</accession>
<evidence type="ECO:0000256" key="4">
    <source>
        <dbReference type="ARBA" id="ARBA00022475"/>
    </source>
</evidence>
<dbReference type="SMART" id="SM00382">
    <property type="entry name" value="AAA"/>
    <property type="match status" value="2"/>
</dbReference>
<evidence type="ECO:0000259" key="10">
    <source>
        <dbReference type="PROSITE" id="PS50893"/>
    </source>
</evidence>
<dbReference type="InterPro" id="IPR003439">
    <property type="entry name" value="ABC_transporter-like_ATP-bd"/>
</dbReference>
<comment type="subcellular location">
    <subcellularLocation>
        <location evidence="1">Cell inner membrane</location>
        <topology evidence="1">Peripheral membrane protein</topology>
    </subcellularLocation>
</comment>
<evidence type="ECO:0000256" key="1">
    <source>
        <dbReference type="ARBA" id="ARBA00004417"/>
    </source>
</evidence>
<dbReference type="SUPFAM" id="SSF52540">
    <property type="entry name" value="P-loop containing nucleoside triphosphate hydrolases"/>
    <property type="match status" value="2"/>
</dbReference>
<dbReference type="EMBL" id="JBHSDU010000014">
    <property type="protein sequence ID" value="MFC4312272.1"/>
    <property type="molecule type" value="Genomic_DNA"/>
</dbReference>
<dbReference type="InterPro" id="IPR027417">
    <property type="entry name" value="P-loop_NTPase"/>
</dbReference>
<feature type="domain" description="ABC transporter" evidence="10">
    <location>
        <begin position="10"/>
        <end position="256"/>
    </location>
</feature>
<keyword evidence="4" id="KW-1003">Cell membrane</keyword>
<organism evidence="11 12">
    <name type="scientific">Steroidobacter flavus</name>
    <dbReference type="NCBI Taxonomy" id="1842136"/>
    <lineage>
        <taxon>Bacteria</taxon>
        <taxon>Pseudomonadati</taxon>
        <taxon>Pseudomonadota</taxon>
        <taxon>Gammaproteobacteria</taxon>
        <taxon>Steroidobacterales</taxon>
        <taxon>Steroidobacteraceae</taxon>
        <taxon>Steroidobacter</taxon>
    </lineage>
</organism>
<keyword evidence="8" id="KW-1278">Translocase</keyword>
<dbReference type="InterPro" id="IPR003593">
    <property type="entry name" value="AAA+_ATPase"/>
</dbReference>
<keyword evidence="7 11" id="KW-0067">ATP-binding</keyword>
<keyword evidence="9" id="KW-0472">Membrane</keyword>